<feature type="domain" description="Glucose-methanol-choline oxidoreductase N-terminal" evidence="6">
    <location>
        <begin position="221"/>
        <end position="313"/>
    </location>
</feature>
<dbReference type="EMBL" id="JAECZC010000004">
    <property type="protein sequence ID" value="MBH8561374.1"/>
    <property type="molecule type" value="Genomic_DNA"/>
</dbReference>
<dbReference type="Gene3D" id="3.50.50.60">
    <property type="entry name" value="FAD/NAD(P)-binding domain"/>
    <property type="match status" value="2"/>
</dbReference>
<feature type="domain" description="Glucose-methanol-choline oxidoreductase C-terminal" evidence="7">
    <location>
        <begin position="435"/>
        <end position="544"/>
    </location>
</feature>
<evidence type="ECO:0000256" key="1">
    <source>
        <dbReference type="ARBA" id="ARBA00001974"/>
    </source>
</evidence>
<dbReference type="PANTHER" id="PTHR42784">
    <property type="entry name" value="PYRANOSE 2-OXIDASE"/>
    <property type="match status" value="1"/>
</dbReference>
<dbReference type="InterPro" id="IPR007867">
    <property type="entry name" value="GMC_OxRtase_C"/>
</dbReference>
<dbReference type="InterPro" id="IPR036188">
    <property type="entry name" value="FAD/NAD-bd_sf"/>
</dbReference>
<dbReference type="AlphaFoldDB" id="A0A8J7HS73"/>
<evidence type="ECO:0000313" key="8">
    <source>
        <dbReference type="EMBL" id="MBH8561374.1"/>
    </source>
</evidence>
<gene>
    <name evidence="8" type="ORF">I8748_04140</name>
</gene>
<reference evidence="8 9" key="1">
    <citation type="journal article" date="2021" name="Int. J. Syst. Evol. Microbiol.">
        <title>Amazonocrinis nigriterrae gen. nov., sp. nov., Atlanticothrix silvestris gen. nov., sp. nov. and Dendronalium phyllosphericum gen. nov., sp. nov., nostocacean cyanobacteria from Brazilian environments.</title>
        <authorList>
            <person name="Alvarenga D.O."/>
            <person name="Andreote A.P.D."/>
            <person name="Branco L.H.Z."/>
            <person name="Delbaje E."/>
            <person name="Cruz R.B."/>
            <person name="Varani A.M."/>
            <person name="Fiore M.F."/>
        </authorList>
    </citation>
    <scope>NUCLEOTIDE SEQUENCE [LARGE SCALE GENOMIC DNA]</scope>
    <source>
        <strain evidence="8 9">CENA67</strain>
    </source>
</reference>
<name>A0A8J7HS73_9NOST</name>
<dbReference type="Proteomes" id="UP000632766">
    <property type="component" value="Unassembled WGS sequence"/>
</dbReference>
<comment type="similarity">
    <text evidence="2">Belongs to the GMC oxidoreductase family.</text>
</comment>
<evidence type="ECO:0000259" key="6">
    <source>
        <dbReference type="Pfam" id="PF00732"/>
    </source>
</evidence>
<proteinExistence type="inferred from homology"/>
<dbReference type="PANTHER" id="PTHR42784:SF1">
    <property type="entry name" value="PYRANOSE 2-OXIDASE"/>
    <property type="match status" value="1"/>
</dbReference>
<dbReference type="Pfam" id="PF00732">
    <property type="entry name" value="GMC_oxred_N"/>
    <property type="match status" value="1"/>
</dbReference>
<comment type="caution">
    <text evidence="8">The sequence shown here is derived from an EMBL/GenBank/DDBJ whole genome shotgun (WGS) entry which is preliminary data.</text>
</comment>
<dbReference type="Pfam" id="PF05199">
    <property type="entry name" value="GMC_oxred_C"/>
    <property type="match status" value="1"/>
</dbReference>
<protein>
    <submittedName>
        <fullName evidence="8">GMC family oxidoreductase</fullName>
    </submittedName>
</protein>
<dbReference type="SUPFAM" id="SSF54373">
    <property type="entry name" value="FAD-linked reductases, C-terminal domain"/>
    <property type="match status" value="1"/>
</dbReference>
<evidence type="ECO:0000256" key="3">
    <source>
        <dbReference type="ARBA" id="ARBA00022630"/>
    </source>
</evidence>
<comment type="cofactor">
    <cofactor evidence="1">
        <name>FAD</name>
        <dbReference type="ChEBI" id="CHEBI:57692"/>
    </cofactor>
</comment>
<evidence type="ECO:0000259" key="7">
    <source>
        <dbReference type="Pfam" id="PF05199"/>
    </source>
</evidence>
<dbReference type="GO" id="GO:0050660">
    <property type="term" value="F:flavin adenine dinucleotide binding"/>
    <property type="evidence" value="ECO:0007669"/>
    <property type="project" value="InterPro"/>
</dbReference>
<evidence type="ECO:0000256" key="4">
    <source>
        <dbReference type="ARBA" id="ARBA00022827"/>
    </source>
</evidence>
<dbReference type="SUPFAM" id="SSF51905">
    <property type="entry name" value="FAD/NAD(P)-binding domain"/>
    <property type="match status" value="1"/>
</dbReference>
<accession>A0A8J7HS73</accession>
<dbReference type="InterPro" id="IPR051473">
    <property type="entry name" value="P2Ox-like"/>
</dbReference>
<dbReference type="RefSeq" id="WP_198123395.1">
    <property type="nucleotide sequence ID" value="NZ_JAECZC010000004.1"/>
</dbReference>
<keyword evidence="3" id="KW-0285">Flavoprotein</keyword>
<keyword evidence="9" id="KW-1185">Reference proteome</keyword>
<keyword evidence="5" id="KW-0560">Oxidoreductase</keyword>
<evidence type="ECO:0000313" key="9">
    <source>
        <dbReference type="Proteomes" id="UP000632766"/>
    </source>
</evidence>
<dbReference type="GO" id="GO:0016614">
    <property type="term" value="F:oxidoreductase activity, acting on CH-OH group of donors"/>
    <property type="evidence" value="ECO:0007669"/>
    <property type="project" value="InterPro"/>
</dbReference>
<sequence>MSLDNNFLGKKWDICIVGTGAAGGILAHTLAINNFSVLSLEQGDTIDNNYFSNQLNPQHEHNFGIAADMPWPLQQSESFHYDNFQANQLYAKNDILSTSSRSAAVFHNHQIFRLNGKQNLWNGVCLRYSERDFRGQDYGDSDSNWPISYADIESHYTAVERLIGVCGTKEGLDSLPDGEFIPAKPLRPADKIIMEGVKKISGVNIKAIPNRKAVETRSEFAHHCQSCGGCYYGCSSGSIYKFSSHLLPRIISLSNYQIISNCKVIRLHRKKDSNQIDAVECIDTKTHNKFQVEAKIFILAAGALETPRILFNSKDDFYPQGYANSSKTLGCYLQDNIKANVGTSLLKLVHRREKYDVGFGDNILIPRFLFDNQDFRGGYMAQYHNAYPKRPYYLDGFDNFPGWSKKWLAKLLFNSYAVLLFQGKPDVKKSNRVVPSQEQDIYGIPKIDVYYEMTENDRRMQQSMILYGKQILHKCSGTLIFTYTSQPGNSIHYAGTCRMAKNSYEGVVDKNLRSFDHENLYICDGSVIPEISEKNYTLTIMALAHRLASYLSKNCSYLAVNLYK</sequence>
<keyword evidence="4" id="KW-0274">FAD</keyword>
<evidence type="ECO:0000256" key="2">
    <source>
        <dbReference type="ARBA" id="ARBA00010790"/>
    </source>
</evidence>
<dbReference type="InterPro" id="IPR000172">
    <property type="entry name" value="GMC_OxRdtase_N"/>
</dbReference>
<evidence type="ECO:0000256" key="5">
    <source>
        <dbReference type="ARBA" id="ARBA00023002"/>
    </source>
</evidence>
<organism evidence="8 9">
    <name type="scientific">Amazonocrinis nigriterrae CENA67</name>
    <dbReference type="NCBI Taxonomy" id="2794033"/>
    <lineage>
        <taxon>Bacteria</taxon>
        <taxon>Bacillati</taxon>
        <taxon>Cyanobacteriota</taxon>
        <taxon>Cyanophyceae</taxon>
        <taxon>Nostocales</taxon>
        <taxon>Nostocaceae</taxon>
        <taxon>Amazonocrinis</taxon>
        <taxon>Amazonocrinis nigriterrae</taxon>
    </lineage>
</organism>